<proteinExistence type="predicted"/>
<protein>
    <recommendedName>
        <fullName evidence="3">F-box domain-containing protein</fullName>
    </recommendedName>
</protein>
<dbReference type="Proteomes" id="UP000723463">
    <property type="component" value="Unassembled WGS sequence"/>
</dbReference>
<comment type="caution">
    <text evidence="1">The sequence shown here is derived from an EMBL/GenBank/DDBJ whole genome shotgun (WGS) entry which is preliminary data.</text>
</comment>
<organism evidence="1 2">
    <name type="scientific">Mortierella hygrophila</name>
    <dbReference type="NCBI Taxonomy" id="979708"/>
    <lineage>
        <taxon>Eukaryota</taxon>
        <taxon>Fungi</taxon>
        <taxon>Fungi incertae sedis</taxon>
        <taxon>Mucoromycota</taxon>
        <taxon>Mortierellomycotina</taxon>
        <taxon>Mortierellomycetes</taxon>
        <taxon>Mortierellales</taxon>
        <taxon>Mortierellaceae</taxon>
        <taxon>Mortierella</taxon>
    </lineage>
</organism>
<evidence type="ECO:0000313" key="2">
    <source>
        <dbReference type="Proteomes" id="UP000723463"/>
    </source>
</evidence>
<dbReference type="AlphaFoldDB" id="A0A9P6FFG5"/>
<evidence type="ECO:0000313" key="1">
    <source>
        <dbReference type="EMBL" id="KAF9550084.1"/>
    </source>
</evidence>
<gene>
    <name evidence="1" type="ORF">EC957_001570</name>
</gene>
<dbReference type="EMBL" id="JAAAXW010000013">
    <property type="protein sequence ID" value="KAF9550084.1"/>
    <property type="molecule type" value="Genomic_DNA"/>
</dbReference>
<sequence length="413" mass="48237">MLQSANCRLIIFPPAAHRNETPPFLNGAPRHPPSSVQEQPTQALQIVELLERTFSYVDDTTLRRTVVLVCRLWLHMNRGRVVREVCCDYRWRTVSFDEALTRIPGAGRFCYSGAELHDVDEDVLRRLELVFYPVVRFWKSFVASKPTWKDPGCRLSTIDVVLENTKLRQSDLEDLLTLTPRLSKLKLIELRGGTINDYHNSLGVNYNWSRLFQHFLSLPITLDSFHFSVQRQQMSEAEMRQKTVDVCSHATEWSLYPTETTPGLLQELVSLPNIITTLELYTIDDAGAFQLLHIYLCDSPDLLHLRVARIPVLYDDFDLHDRVRYYDLDSAMYTQSTDIQVLPLPERETFWTKLPVHRWVWQCRKLQTLKIDMHGHDFNRLNRPISSRLIFGYTARVCPHLEELEIRVPRTCE</sequence>
<evidence type="ECO:0008006" key="3">
    <source>
        <dbReference type="Google" id="ProtNLM"/>
    </source>
</evidence>
<reference evidence="1" key="1">
    <citation type="journal article" date="2020" name="Fungal Divers.">
        <title>Resolving the Mortierellaceae phylogeny through synthesis of multi-gene phylogenetics and phylogenomics.</title>
        <authorList>
            <person name="Vandepol N."/>
            <person name="Liber J."/>
            <person name="Desiro A."/>
            <person name="Na H."/>
            <person name="Kennedy M."/>
            <person name="Barry K."/>
            <person name="Grigoriev I.V."/>
            <person name="Miller A.N."/>
            <person name="O'Donnell K."/>
            <person name="Stajich J.E."/>
            <person name="Bonito G."/>
        </authorList>
    </citation>
    <scope>NUCLEOTIDE SEQUENCE</scope>
    <source>
        <strain evidence="1">NRRL 2591</strain>
    </source>
</reference>
<name>A0A9P6FFG5_9FUNG</name>
<keyword evidence="2" id="KW-1185">Reference proteome</keyword>
<accession>A0A9P6FFG5</accession>